<dbReference type="EMBL" id="JAAOAN010000406">
    <property type="protein sequence ID" value="KAF5707898.1"/>
    <property type="molecule type" value="Genomic_DNA"/>
</dbReference>
<feature type="chain" id="PRO_5034819716" description="Apple domain-containing protein" evidence="2">
    <location>
        <begin position="17"/>
        <end position="246"/>
    </location>
</feature>
<feature type="domain" description="Apple" evidence="3">
    <location>
        <begin position="167"/>
        <end position="240"/>
    </location>
</feature>
<dbReference type="Proteomes" id="UP000544331">
    <property type="component" value="Unassembled WGS sequence"/>
</dbReference>
<comment type="caution">
    <text evidence="4">The sequence shown here is derived from an EMBL/GenBank/DDBJ whole genome shotgun (WGS) entry which is preliminary data.</text>
</comment>
<gene>
    <name evidence="4" type="ORF">FMUND_10881</name>
</gene>
<evidence type="ECO:0000259" key="3">
    <source>
        <dbReference type="PROSITE" id="PS50948"/>
    </source>
</evidence>
<keyword evidence="2" id="KW-0732">Signal</keyword>
<evidence type="ECO:0000313" key="5">
    <source>
        <dbReference type="Proteomes" id="UP000544331"/>
    </source>
</evidence>
<proteinExistence type="predicted"/>
<name>A0A8H5Y8E8_9HYPO</name>
<feature type="compositionally biased region" description="Polar residues" evidence="1">
    <location>
        <begin position="81"/>
        <end position="91"/>
    </location>
</feature>
<protein>
    <recommendedName>
        <fullName evidence="3">Apple domain-containing protein</fullName>
    </recommendedName>
</protein>
<keyword evidence="5" id="KW-1185">Reference proteome</keyword>
<evidence type="ECO:0000256" key="2">
    <source>
        <dbReference type="SAM" id="SignalP"/>
    </source>
</evidence>
<evidence type="ECO:0000313" key="4">
    <source>
        <dbReference type="EMBL" id="KAF5707898.1"/>
    </source>
</evidence>
<dbReference type="OrthoDB" id="5105905at2759"/>
<accession>A0A8H5Y8E8</accession>
<feature type="signal peptide" evidence="2">
    <location>
        <begin position="1"/>
        <end position="16"/>
    </location>
</feature>
<feature type="region of interest" description="Disordered" evidence="1">
    <location>
        <begin position="68"/>
        <end position="91"/>
    </location>
</feature>
<dbReference type="InterPro" id="IPR003609">
    <property type="entry name" value="Pan_app"/>
</dbReference>
<organism evidence="4 5">
    <name type="scientific">Fusarium mundagurra</name>
    <dbReference type="NCBI Taxonomy" id="1567541"/>
    <lineage>
        <taxon>Eukaryota</taxon>
        <taxon>Fungi</taxon>
        <taxon>Dikarya</taxon>
        <taxon>Ascomycota</taxon>
        <taxon>Pezizomycotina</taxon>
        <taxon>Sordariomycetes</taxon>
        <taxon>Hypocreomycetidae</taxon>
        <taxon>Hypocreales</taxon>
        <taxon>Nectriaceae</taxon>
        <taxon>Fusarium</taxon>
        <taxon>Fusarium fujikuroi species complex</taxon>
    </lineage>
</organism>
<evidence type="ECO:0000256" key="1">
    <source>
        <dbReference type="SAM" id="MobiDB-lite"/>
    </source>
</evidence>
<dbReference type="AlphaFoldDB" id="A0A8H5Y8E8"/>
<sequence>MLVVLTLRTAAAVALAVGTQAHICRPGAHSYSSLQSQLTTNENLHSTAGAAPTYTDVVIKSDSATGLSSAAYQTPGEESTRTGPSEHQSTPTVVATSLFASDTQSTGSTIQHTPPSAFTTFTAESVTSTMLEETPTTIAPETSASQSCTVRSGAATPDCANKSEPVCGRTGLFKDSNSSLIVVLQQYDLMECKAECANRVHCKSIGFTSGNQCELYNASVSAMEFEAEDGWYFSVYDASCFETEGK</sequence>
<reference evidence="4 5" key="1">
    <citation type="submission" date="2020-05" db="EMBL/GenBank/DDBJ databases">
        <title>Identification and distribution of gene clusters putatively required for synthesis of sphingolipid metabolism inhibitors in phylogenetically diverse species of the filamentous fungus Fusarium.</title>
        <authorList>
            <person name="Kim H.-S."/>
            <person name="Busman M."/>
            <person name="Brown D.W."/>
            <person name="Divon H."/>
            <person name="Uhlig S."/>
            <person name="Proctor R.H."/>
        </authorList>
    </citation>
    <scope>NUCLEOTIDE SEQUENCE [LARGE SCALE GENOMIC DNA]</scope>
    <source>
        <strain evidence="4 5">NRRL 66235</strain>
    </source>
</reference>
<dbReference type="PROSITE" id="PS50948">
    <property type="entry name" value="PAN"/>
    <property type="match status" value="1"/>
</dbReference>